<dbReference type="Proteomes" id="UP001055712">
    <property type="component" value="Unassembled WGS sequence"/>
</dbReference>
<dbReference type="InterPro" id="IPR022214">
    <property type="entry name" value="MZT1"/>
</dbReference>
<dbReference type="EMBL" id="SIDB01000008">
    <property type="protein sequence ID" value="KAI3429856.1"/>
    <property type="molecule type" value="Genomic_DNA"/>
</dbReference>
<dbReference type="OrthoDB" id="48571at2759"/>
<name>A0A9D4TN07_CHLVU</name>
<evidence type="ECO:0000256" key="2">
    <source>
        <dbReference type="ARBA" id="ARBA00011015"/>
    </source>
</evidence>
<accession>A0A9D4TN07</accession>
<sequence length="70" mass="7075">MGDANSALETAYELNKLLDCGLDKESLSICVALIENGVSPEALAEVVTRLRKQAADVAAQAAAGGTGGGR</sequence>
<dbReference type="GO" id="GO:0090307">
    <property type="term" value="P:mitotic spindle assembly"/>
    <property type="evidence" value="ECO:0007669"/>
    <property type="project" value="TreeGrafter"/>
</dbReference>
<evidence type="ECO:0000256" key="1">
    <source>
        <dbReference type="ARBA" id="ARBA00004267"/>
    </source>
</evidence>
<reference evidence="5" key="1">
    <citation type="journal article" date="2019" name="Plant J.">
        <title>Chlorella vulgaris genome assembly and annotation reveals the molecular basis for metabolic acclimation to high light conditions.</title>
        <authorList>
            <person name="Cecchin M."/>
            <person name="Marcolungo L."/>
            <person name="Rossato M."/>
            <person name="Girolomoni L."/>
            <person name="Cosentino E."/>
            <person name="Cuine S."/>
            <person name="Li-Beisson Y."/>
            <person name="Delledonne M."/>
            <person name="Ballottari M."/>
        </authorList>
    </citation>
    <scope>NUCLEOTIDE SEQUENCE</scope>
    <source>
        <strain evidence="5">211/11P</strain>
    </source>
</reference>
<evidence type="ECO:0000313" key="6">
    <source>
        <dbReference type="Proteomes" id="UP001055712"/>
    </source>
</evidence>
<gene>
    <name evidence="5" type="ORF">D9Q98_010167</name>
</gene>
<dbReference type="GO" id="GO:0031021">
    <property type="term" value="C:interphase microtubule organizing center"/>
    <property type="evidence" value="ECO:0007669"/>
    <property type="project" value="TreeGrafter"/>
</dbReference>
<dbReference type="GO" id="GO:0000931">
    <property type="term" value="C:gamma-tubulin ring complex"/>
    <property type="evidence" value="ECO:0007669"/>
    <property type="project" value="InterPro"/>
</dbReference>
<proteinExistence type="inferred from homology"/>
<comment type="subcellular location">
    <subcellularLocation>
        <location evidence="1">Cytoplasm</location>
        <location evidence="1">Cytoskeleton</location>
        <location evidence="1">Microtubule organizing center</location>
    </subcellularLocation>
</comment>
<dbReference type="Pfam" id="PF12554">
    <property type="entry name" value="MOZART1"/>
    <property type="match status" value="1"/>
</dbReference>
<protein>
    <recommendedName>
        <fullName evidence="7">Mitotic-spindle organizing protein 1</fullName>
    </recommendedName>
</protein>
<keyword evidence="4" id="KW-0206">Cytoskeleton</keyword>
<dbReference type="GO" id="GO:0033566">
    <property type="term" value="P:gamma-tubulin complex localization"/>
    <property type="evidence" value="ECO:0007669"/>
    <property type="project" value="InterPro"/>
</dbReference>
<dbReference type="PANTHER" id="PTHR28520">
    <property type="entry name" value="MITOTIC-SPINDLE ORGANIZING PROTEIN 1"/>
    <property type="match status" value="1"/>
</dbReference>
<evidence type="ECO:0008006" key="7">
    <source>
        <dbReference type="Google" id="ProtNLM"/>
    </source>
</evidence>
<comment type="similarity">
    <text evidence="2">Belongs to the MOZART1 family.</text>
</comment>
<comment type="caution">
    <text evidence="5">The sequence shown here is derived from an EMBL/GenBank/DDBJ whole genome shotgun (WGS) entry which is preliminary data.</text>
</comment>
<dbReference type="AlphaFoldDB" id="A0A9D4TN07"/>
<evidence type="ECO:0000313" key="5">
    <source>
        <dbReference type="EMBL" id="KAI3429856.1"/>
    </source>
</evidence>
<dbReference type="GO" id="GO:0005819">
    <property type="term" value="C:spindle"/>
    <property type="evidence" value="ECO:0007669"/>
    <property type="project" value="TreeGrafter"/>
</dbReference>
<evidence type="ECO:0000256" key="4">
    <source>
        <dbReference type="ARBA" id="ARBA00023212"/>
    </source>
</evidence>
<organism evidence="5 6">
    <name type="scientific">Chlorella vulgaris</name>
    <name type="common">Green alga</name>
    <dbReference type="NCBI Taxonomy" id="3077"/>
    <lineage>
        <taxon>Eukaryota</taxon>
        <taxon>Viridiplantae</taxon>
        <taxon>Chlorophyta</taxon>
        <taxon>core chlorophytes</taxon>
        <taxon>Trebouxiophyceae</taxon>
        <taxon>Chlorellales</taxon>
        <taxon>Chlorellaceae</taxon>
        <taxon>Chlorella clade</taxon>
        <taxon>Chlorella</taxon>
    </lineage>
</organism>
<evidence type="ECO:0000256" key="3">
    <source>
        <dbReference type="ARBA" id="ARBA00022490"/>
    </source>
</evidence>
<dbReference type="GO" id="GO:0051415">
    <property type="term" value="P:microtubule nucleation by interphase microtubule organizing center"/>
    <property type="evidence" value="ECO:0007669"/>
    <property type="project" value="TreeGrafter"/>
</dbReference>
<reference evidence="5" key="2">
    <citation type="submission" date="2020-11" db="EMBL/GenBank/DDBJ databases">
        <authorList>
            <person name="Cecchin M."/>
            <person name="Marcolungo L."/>
            <person name="Rossato M."/>
            <person name="Girolomoni L."/>
            <person name="Cosentino E."/>
            <person name="Cuine S."/>
            <person name="Li-Beisson Y."/>
            <person name="Delledonne M."/>
            <person name="Ballottari M."/>
        </authorList>
    </citation>
    <scope>NUCLEOTIDE SEQUENCE</scope>
    <source>
        <strain evidence="5">211/11P</strain>
        <tissue evidence="5">Whole cell</tissue>
    </source>
</reference>
<dbReference type="PANTHER" id="PTHR28520:SF2">
    <property type="entry name" value="MITOTIC-SPINDLE ORGANIZING PROTEIN 1"/>
    <property type="match status" value="1"/>
</dbReference>
<keyword evidence="6" id="KW-1185">Reference proteome</keyword>
<keyword evidence="3" id="KW-0963">Cytoplasm</keyword>